<keyword evidence="1" id="KW-0175">Coiled coil</keyword>
<keyword evidence="3" id="KW-0645">Protease</keyword>
<protein>
    <submittedName>
        <fullName evidence="3">1 protease</fullName>
    </submittedName>
</protein>
<evidence type="ECO:0000313" key="4">
    <source>
        <dbReference type="Proteomes" id="UP000239899"/>
    </source>
</evidence>
<organism evidence="3 4">
    <name type="scientific">Chlorella sorokiniana</name>
    <name type="common">Freshwater green alga</name>
    <dbReference type="NCBI Taxonomy" id="3076"/>
    <lineage>
        <taxon>Eukaryota</taxon>
        <taxon>Viridiplantae</taxon>
        <taxon>Chlorophyta</taxon>
        <taxon>core chlorophytes</taxon>
        <taxon>Trebouxiophyceae</taxon>
        <taxon>Chlorellales</taxon>
        <taxon>Chlorellaceae</taxon>
        <taxon>Chlorella clade</taxon>
        <taxon>Chlorella</taxon>
    </lineage>
</organism>
<sequence length="170" mass="18401">MEAVVAAAKEQAFREQRHRHTASLSALREERAALERAKRELESCLIAARNQAALLQACQREESGEGAQCWEQAATEVEGRIAAAQAAAMAEYEEREAAAKQEQATQAAEVRRAAQELAALRRAATLELQQLQATTGVTIGSCGTRGQAQRRRRRGRGKGAPAGRACCTIM</sequence>
<feature type="compositionally biased region" description="Basic residues" evidence="2">
    <location>
        <begin position="148"/>
        <end position="157"/>
    </location>
</feature>
<dbReference type="AlphaFoldDB" id="A0A2P6TDZ6"/>
<evidence type="ECO:0000313" key="3">
    <source>
        <dbReference type="EMBL" id="PRW20861.1"/>
    </source>
</evidence>
<name>A0A2P6TDZ6_CHLSO</name>
<keyword evidence="4" id="KW-1185">Reference proteome</keyword>
<evidence type="ECO:0000256" key="1">
    <source>
        <dbReference type="SAM" id="Coils"/>
    </source>
</evidence>
<evidence type="ECO:0000256" key="2">
    <source>
        <dbReference type="SAM" id="MobiDB-lite"/>
    </source>
</evidence>
<feature type="coiled-coil region" evidence="1">
    <location>
        <begin position="82"/>
        <end position="134"/>
    </location>
</feature>
<dbReference type="GO" id="GO:0008233">
    <property type="term" value="F:peptidase activity"/>
    <property type="evidence" value="ECO:0007669"/>
    <property type="project" value="UniProtKB-KW"/>
</dbReference>
<dbReference type="Proteomes" id="UP000239899">
    <property type="component" value="Unassembled WGS sequence"/>
</dbReference>
<reference evidence="3 4" key="1">
    <citation type="journal article" date="2018" name="Plant J.">
        <title>Genome sequences of Chlorella sorokiniana UTEX 1602 and Micractinium conductrix SAG 241.80: implications to maltose excretion by a green alga.</title>
        <authorList>
            <person name="Arriola M.B."/>
            <person name="Velmurugan N."/>
            <person name="Zhang Y."/>
            <person name="Plunkett M.H."/>
            <person name="Hondzo H."/>
            <person name="Barney B.M."/>
        </authorList>
    </citation>
    <scope>NUCLEOTIDE SEQUENCE [LARGE SCALE GENOMIC DNA]</scope>
    <source>
        <strain evidence="4">UTEX 1602</strain>
    </source>
</reference>
<feature type="coiled-coil region" evidence="1">
    <location>
        <begin position="17"/>
        <end position="51"/>
    </location>
</feature>
<feature type="region of interest" description="Disordered" evidence="2">
    <location>
        <begin position="142"/>
        <end position="162"/>
    </location>
</feature>
<comment type="caution">
    <text evidence="3">The sequence shown here is derived from an EMBL/GenBank/DDBJ whole genome shotgun (WGS) entry which is preliminary data.</text>
</comment>
<dbReference type="GO" id="GO:0006508">
    <property type="term" value="P:proteolysis"/>
    <property type="evidence" value="ECO:0007669"/>
    <property type="project" value="UniProtKB-KW"/>
</dbReference>
<accession>A0A2P6TDZ6</accession>
<keyword evidence="3" id="KW-0378">Hydrolase</keyword>
<dbReference type="OrthoDB" id="10623417at2759"/>
<gene>
    <name evidence="3" type="ORF">C2E21_8636</name>
</gene>
<dbReference type="EMBL" id="LHPG02000021">
    <property type="protein sequence ID" value="PRW20861.1"/>
    <property type="molecule type" value="Genomic_DNA"/>
</dbReference>
<proteinExistence type="predicted"/>